<dbReference type="GeneID" id="63926157"/>
<organism evidence="2 3">
    <name type="scientific">Mycobacterium phage Mercurio</name>
    <dbReference type="NCBI Taxonomy" id="2575612"/>
    <lineage>
        <taxon>Viruses</taxon>
        <taxon>Duplodnaviria</taxon>
        <taxon>Heunggongvirae</taxon>
        <taxon>Uroviricota</taxon>
        <taxon>Caudoviricetes</taxon>
        <taxon>Gclasvirinae</taxon>
        <taxon>Jolieduovirus</taxon>
        <taxon>Jolieduovirus mercurio</taxon>
    </lineage>
</organism>
<feature type="domain" description="DNA-binding phage zinc finger" evidence="1">
    <location>
        <begin position="5"/>
        <end position="46"/>
    </location>
</feature>
<reference evidence="2 3" key="1">
    <citation type="submission" date="2019-07" db="EMBL/GenBank/DDBJ databases">
        <authorList>
            <person name="Divens A.M."/>
            <person name="Garlena R.A."/>
            <person name="Russell D.A."/>
            <person name="Pope W.H."/>
            <person name="Jacobs-Sera D."/>
            <person name="Hatfull G.F."/>
        </authorList>
    </citation>
    <scope>NUCLEOTIDE SEQUENCE [LARGE SCALE GENOMIC DNA]</scope>
</reference>
<evidence type="ECO:0000313" key="2">
    <source>
        <dbReference type="EMBL" id="QFG06062.1"/>
    </source>
</evidence>
<dbReference type="Pfam" id="PF24623">
    <property type="entry name" value="Phage_zn_bind_8"/>
    <property type="match status" value="1"/>
</dbReference>
<dbReference type="KEGG" id="vg:63926157"/>
<dbReference type="EMBL" id="MN234219">
    <property type="protein sequence ID" value="QFG06062.1"/>
    <property type="molecule type" value="Genomic_DNA"/>
</dbReference>
<evidence type="ECO:0000259" key="1">
    <source>
        <dbReference type="Pfam" id="PF24623"/>
    </source>
</evidence>
<name>A0A5J6TA42_9CAUD</name>
<evidence type="ECO:0000313" key="3">
    <source>
        <dbReference type="Proteomes" id="UP000326063"/>
    </source>
</evidence>
<keyword evidence="3" id="KW-1185">Reference proteome</keyword>
<dbReference type="RefSeq" id="YP_010051666.1">
    <property type="nucleotide sequence ID" value="NC_054445.1"/>
</dbReference>
<dbReference type="Proteomes" id="UP000326063">
    <property type="component" value="Segment"/>
</dbReference>
<sequence length="111" mass="11840">MATSRDPLTVTCPVCASEPGVACRARHFPSLIVEHQARREAAAGQRPIRVIGDVFTAARAGRVETFECAACGQPAVLVAGERAHVEQLDNGAVTVWRDCRPSDVAKAPTLF</sequence>
<proteinExistence type="predicted"/>
<dbReference type="InterPro" id="IPR056911">
    <property type="entry name" value="Phage_Znf_bind_put"/>
</dbReference>
<protein>
    <recommendedName>
        <fullName evidence="1">DNA-binding phage zinc finger domain-containing protein</fullName>
    </recommendedName>
</protein>
<accession>A0A5J6TA42</accession>
<gene>
    <name evidence="2" type="primary">60</name>
    <name evidence="2" type="ORF">PBI_MERCURIO_60</name>
</gene>